<dbReference type="PANTHER" id="PTHR43861">
    <property type="entry name" value="TRANS-ACONITATE 2-METHYLTRANSFERASE-RELATED"/>
    <property type="match status" value="1"/>
</dbReference>
<sequence>MLGRDPENADVVNNLCQTVHTVAKLREVFIGSAEFQQRMGELLGSQQFVRQRHPFTMPSIPVEVGVSREALAQMFERIHQAWEYLGETDPYWSVVTQPQYHMDQFDSHKDQFFKSGKYSADLFFAALRRNHVNPNLIGLCLEVGCGVGRVTNYLAQTVERVLGADISAHHLEIARDHLAKEGRSNVTLKQLTDIRSLNDLPPVDAIFSVITLQHNPPPVIAWMLRTLLGCLKPSGVAYLQIPTYRNGYLFEADRYLNTPPTKSLEMHFLPQHEIFKIVDEAGCRCLEIREDSMVGEESKMLSNTFVFQKSA</sequence>
<keyword evidence="5" id="KW-1185">Reference proteome</keyword>
<dbReference type="Proteomes" id="UP000037507">
    <property type="component" value="Unassembled WGS sequence"/>
</dbReference>
<dbReference type="PANTHER" id="PTHR43861:SF1">
    <property type="entry name" value="TRANS-ACONITATE 2-METHYLTRANSFERASE"/>
    <property type="match status" value="1"/>
</dbReference>
<dbReference type="GO" id="GO:0032259">
    <property type="term" value="P:methylation"/>
    <property type="evidence" value="ECO:0007669"/>
    <property type="project" value="UniProtKB-KW"/>
</dbReference>
<keyword evidence="2" id="KW-0808">Transferase</keyword>
<dbReference type="Gene3D" id="3.40.50.150">
    <property type="entry name" value="Vaccinia Virus protein VP39"/>
    <property type="match status" value="1"/>
</dbReference>
<dbReference type="InterPro" id="IPR041698">
    <property type="entry name" value="Methyltransf_25"/>
</dbReference>
<evidence type="ECO:0000259" key="3">
    <source>
        <dbReference type="Pfam" id="PF13649"/>
    </source>
</evidence>
<keyword evidence="1" id="KW-0489">Methyltransferase</keyword>
<organism evidence="4 5">
    <name type="scientific">Limnohabitans planktonicus II-D5</name>
    <dbReference type="NCBI Taxonomy" id="1293045"/>
    <lineage>
        <taxon>Bacteria</taxon>
        <taxon>Pseudomonadati</taxon>
        <taxon>Pseudomonadota</taxon>
        <taxon>Betaproteobacteria</taxon>
        <taxon>Burkholderiales</taxon>
        <taxon>Comamonadaceae</taxon>
        <taxon>Limnohabitans</taxon>
    </lineage>
</organism>
<evidence type="ECO:0000313" key="5">
    <source>
        <dbReference type="Proteomes" id="UP000037507"/>
    </source>
</evidence>
<evidence type="ECO:0000313" key="4">
    <source>
        <dbReference type="EMBL" id="PVE41124.1"/>
    </source>
</evidence>
<protein>
    <recommendedName>
        <fullName evidence="3">Methyltransferase domain-containing protein</fullName>
    </recommendedName>
</protein>
<reference evidence="4" key="1">
    <citation type="submission" date="2017-04" db="EMBL/GenBank/DDBJ databases">
        <title>Unexpected and diverse lifestyles within the genus Limnohabitans.</title>
        <authorList>
            <person name="Kasalicky V."/>
            <person name="Mehrshad M."/>
            <person name="Andrei S.-A."/>
            <person name="Salcher M."/>
            <person name="Kratochvilova H."/>
            <person name="Simek K."/>
            <person name="Ghai R."/>
        </authorList>
    </citation>
    <scope>NUCLEOTIDE SEQUENCE [LARGE SCALE GENOMIC DNA]</scope>
    <source>
        <strain evidence="4">II-D5</strain>
    </source>
</reference>
<dbReference type="GO" id="GO:0008168">
    <property type="term" value="F:methyltransferase activity"/>
    <property type="evidence" value="ECO:0007669"/>
    <property type="project" value="UniProtKB-KW"/>
</dbReference>
<dbReference type="Pfam" id="PF13649">
    <property type="entry name" value="Methyltransf_25"/>
    <property type="match status" value="1"/>
</dbReference>
<dbReference type="SUPFAM" id="SSF53335">
    <property type="entry name" value="S-adenosyl-L-methionine-dependent methyltransferases"/>
    <property type="match status" value="1"/>
</dbReference>
<comment type="caution">
    <text evidence="4">The sequence shown here is derived from an EMBL/GenBank/DDBJ whole genome shotgun (WGS) entry which is preliminary data.</text>
</comment>
<evidence type="ECO:0000256" key="2">
    <source>
        <dbReference type="ARBA" id="ARBA00022679"/>
    </source>
</evidence>
<accession>A0A2T7U8W9</accession>
<proteinExistence type="predicted"/>
<dbReference type="InterPro" id="IPR029063">
    <property type="entry name" value="SAM-dependent_MTases_sf"/>
</dbReference>
<evidence type="ECO:0000256" key="1">
    <source>
        <dbReference type="ARBA" id="ARBA00022603"/>
    </source>
</evidence>
<dbReference type="AlphaFoldDB" id="A0A2T7U8W9"/>
<name>A0A2T7U8W9_9BURK</name>
<feature type="domain" description="Methyltransferase" evidence="3">
    <location>
        <begin position="141"/>
        <end position="235"/>
    </location>
</feature>
<dbReference type="CDD" id="cd02440">
    <property type="entry name" value="AdoMet_MTases"/>
    <property type="match status" value="1"/>
</dbReference>
<dbReference type="EMBL" id="LFYT02000039">
    <property type="protein sequence ID" value="PVE41124.1"/>
    <property type="molecule type" value="Genomic_DNA"/>
</dbReference>
<gene>
    <name evidence="4" type="ORF">H663_018890</name>
</gene>